<dbReference type="PROSITE" id="PS51257">
    <property type="entry name" value="PROKAR_LIPOPROTEIN"/>
    <property type="match status" value="1"/>
</dbReference>
<protein>
    <submittedName>
        <fullName evidence="2">Uncharacterized protein</fullName>
    </submittedName>
</protein>
<accession>A0ABV9YEA2</accession>
<dbReference type="EMBL" id="JBHSJB010000052">
    <property type="protein sequence ID" value="MFC5060201.1"/>
    <property type="molecule type" value="Genomic_DNA"/>
</dbReference>
<sequence length="72" mass="7172">MSRTPRPPLLSTRTALVLLLGLACGAVAGALTYIAGNNVAASVLAGLTASGVAVAFFHAHVGDDLPEGRDDA</sequence>
<reference evidence="3" key="1">
    <citation type="journal article" date="2019" name="Int. J. Syst. Evol. Microbiol.">
        <title>The Global Catalogue of Microorganisms (GCM) 10K type strain sequencing project: providing services to taxonomists for standard genome sequencing and annotation.</title>
        <authorList>
            <consortium name="The Broad Institute Genomics Platform"/>
            <consortium name="The Broad Institute Genome Sequencing Center for Infectious Disease"/>
            <person name="Wu L."/>
            <person name="Ma J."/>
        </authorList>
    </citation>
    <scope>NUCLEOTIDE SEQUENCE [LARGE SCALE GENOMIC DNA]</scope>
    <source>
        <strain evidence="3">KCTC 12848</strain>
    </source>
</reference>
<dbReference type="Proteomes" id="UP001595833">
    <property type="component" value="Unassembled WGS sequence"/>
</dbReference>
<comment type="caution">
    <text evidence="2">The sequence shown here is derived from an EMBL/GenBank/DDBJ whole genome shotgun (WGS) entry which is preliminary data.</text>
</comment>
<proteinExistence type="predicted"/>
<name>A0ABV9YEA2_9PSEU</name>
<organism evidence="2 3">
    <name type="scientific">Saccharothrix xinjiangensis</name>
    <dbReference type="NCBI Taxonomy" id="204798"/>
    <lineage>
        <taxon>Bacteria</taxon>
        <taxon>Bacillati</taxon>
        <taxon>Actinomycetota</taxon>
        <taxon>Actinomycetes</taxon>
        <taxon>Pseudonocardiales</taxon>
        <taxon>Pseudonocardiaceae</taxon>
        <taxon>Saccharothrix</taxon>
    </lineage>
</organism>
<keyword evidence="1" id="KW-0472">Membrane</keyword>
<keyword evidence="3" id="KW-1185">Reference proteome</keyword>
<feature type="transmembrane region" description="Helical" evidence="1">
    <location>
        <begin position="39"/>
        <end position="59"/>
    </location>
</feature>
<evidence type="ECO:0000313" key="2">
    <source>
        <dbReference type="EMBL" id="MFC5060201.1"/>
    </source>
</evidence>
<keyword evidence="1" id="KW-1133">Transmembrane helix</keyword>
<gene>
    <name evidence="2" type="ORF">ACFPFM_41365</name>
</gene>
<dbReference type="RefSeq" id="WP_344040116.1">
    <property type="nucleotide sequence ID" value="NZ_BAAAKE010000021.1"/>
</dbReference>
<keyword evidence="1" id="KW-0812">Transmembrane</keyword>
<evidence type="ECO:0000313" key="3">
    <source>
        <dbReference type="Proteomes" id="UP001595833"/>
    </source>
</evidence>
<evidence type="ECO:0000256" key="1">
    <source>
        <dbReference type="SAM" id="Phobius"/>
    </source>
</evidence>